<proteinExistence type="predicted"/>
<accession>A0A1I7WAC7</accession>
<reference evidence="2" key="1">
    <citation type="submission" date="2016-11" db="UniProtKB">
        <authorList>
            <consortium name="WormBaseParasite"/>
        </authorList>
    </citation>
    <scope>IDENTIFICATION</scope>
</reference>
<keyword evidence="1" id="KW-1185">Reference proteome</keyword>
<dbReference type="WBParaSite" id="Hba_01614">
    <property type="protein sequence ID" value="Hba_01614"/>
    <property type="gene ID" value="Hba_01614"/>
</dbReference>
<evidence type="ECO:0000313" key="2">
    <source>
        <dbReference type="WBParaSite" id="Hba_01614"/>
    </source>
</evidence>
<protein>
    <submittedName>
        <fullName evidence="2">Ovule protein</fullName>
    </submittedName>
</protein>
<evidence type="ECO:0000313" key="1">
    <source>
        <dbReference type="Proteomes" id="UP000095283"/>
    </source>
</evidence>
<dbReference type="Proteomes" id="UP000095283">
    <property type="component" value="Unplaced"/>
</dbReference>
<name>A0A1I7WAC7_HETBA</name>
<dbReference type="AlphaFoldDB" id="A0A1I7WAC7"/>
<sequence>MVSFVKVIFDFGYLCSWLHLTMVPNWLHLFMVTFGVFPRIPRPACNIQAGRNIPPLIPTRPLLSLSYLCKPNKPNSLVSYSSITSTSIFPLDNITIWNAGVYFAMPPKTFSLTSVFISRVNHQSHQIARLIVITLSKFVYLHICFYIH</sequence>
<organism evidence="1 2">
    <name type="scientific">Heterorhabditis bacteriophora</name>
    <name type="common">Entomopathogenic nematode worm</name>
    <dbReference type="NCBI Taxonomy" id="37862"/>
    <lineage>
        <taxon>Eukaryota</taxon>
        <taxon>Metazoa</taxon>
        <taxon>Ecdysozoa</taxon>
        <taxon>Nematoda</taxon>
        <taxon>Chromadorea</taxon>
        <taxon>Rhabditida</taxon>
        <taxon>Rhabditina</taxon>
        <taxon>Rhabditomorpha</taxon>
        <taxon>Strongyloidea</taxon>
        <taxon>Heterorhabditidae</taxon>
        <taxon>Heterorhabditis</taxon>
    </lineage>
</organism>